<dbReference type="InterPro" id="IPR021391">
    <property type="entry name" value="DUF3027"/>
</dbReference>
<reference evidence="2" key="1">
    <citation type="submission" date="2021-03" db="EMBL/GenBank/DDBJ databases">
        <title>Leucobacter chromiisoli sp. nov., isolated from chromium-containing soil of chemical plant.</title>
        <authorList>
            <person name="Xu Z."/>
        </authorList>
    </citation>
    <scope>NUCLEOTIDE SEQUENCE</scope>
    <source>
        <strain evidence="2">K 70/01</strain>
    </source>
</reference>
<dbReference type="Pfam" id="PF11228">
    <property type="entry name" value="DUF3027"/>
    <property type="match status" value="1"/>
</dbReference>
<proteinExistence type="predicted"/>
<evidence type="ECO:0000313" key="2">
    <source>
        <dbReference type="EMBL" id="MBO2991010.1"/>
    </source>
</evidence>
<keyword evidence="3" id="KW-1185">Reference proteome</keyword>
<protein>
    <submittedName>
        <fullName evidence="2">DUF3027 domain-containing protein</fullName>
    </submittedName>
</protein>
<feature type="compositionally biased region" description="Acidic residues" evidence="1">
    <location>
        <begin position="125"/>
        <end position="174"/>
    </location>
</feature>
<dbReference type="EMBL" id="JAGFBF010000006">
    <property type="protein sequence ID" value="MBO2991010.1"/>
    <property type="molecule type" value="Genomic_DNA"/>
</dbReference>
<evidence type="ECO:0000313" key="3">
    <source>
        <dbReference type="Proteomes" id="UP000668403"/>
    </source>
</evidence>
<accession>A0A939QF65</accession>
<feature type="region of interest" description="Disordered" evidence="1">
    <location>
        <begin position="117"/>
        <end position="174"/>
    </location>
</feature>
<dbReference type="Proteomes" id="UP000668403">
    <property type="component" value="Unassembled WGS sequence"/>
</dbReference>
<gene>
    <name evidence="2" type="ORF">J4H85_13495</name>
</gene>
<name>A0A939QF65_9MICO</name>
<comment type="caution">
    <text evidence="2">The sequence shown here is derived from an EMBL/GenBank/DDBJ whole genome shotgun (WGS) entry which is preliminary data.</text>
</comment>
<organism evidence="2 3">
    <name type="scientific">Leucobacter tardus</name>
    <dbReference type="NCBI Taxonomy" id="501483"/>
    <lineage>
        <taxon>Bacteria</taxon>
        <taxon>Bacillati</taxon>
        <taxon>Actinomycetota</taxon>
        <taxon>Actinomycetes</taxon>
        <taxon>Micrococcales</taxon>
        <taxon>Microbacteriaceae</taxon>
        <taxon>Leucobacter</taxon>
    </lineage>
</organism>
<sequence length="174" mass="18692">MSEPVANAEPVDTTPAQVIPEDPTLLGAHEQAIAALAEVTDRSDIGASEGGEMVEPNVATLYFECRLRGYPGWRWAASLTRVDESSPITVLEVELLPGDGAVVAPEWVPWSERMAQFRDAQSQADADETAEDDAGDDDAEYDDAGDDDDFDDDDDIDGVDVDAVDTDEAVTDDD</sequence>
<evidence type="ECO:0000256" key="1">
    <source>
        <dbReference type="SAM" id="MobiDB-lite"/>
    </source>
</evidence>
<dbReference type="RefSeq" id="WP_208240710.1">
    <property type="nucleotide sequence ID" value="NZ_BAAAQU010000001.1"/>
</dbReference>
<dbReference type="AlphaFoldDB" id="A0A939QF65"/>